<organism evidence="4">
    <name type="scientific">uncultured Acidobacteriota bacterium</name>
    <dbReference type="NCBI Taxonomy" id="171953"/>
    <lineage>
        <taxon>Bacteria</taxon>
        <taxon>Pseudomonadati</taxon>
        <taxon>Acidobacteriota</taxon>
        <taxon>environmental samples</taxon>
    </lineage>
</organism>
<dbReference type="InterPro" id="IPR051818">
    <property type="entry name" value="TPP_dependent_decarboxylase"/>
</dbReference>
<proteinExistence type="predicted"/>
<feature type="domain" description="Thiamine pyrophosphate enzyme N-terminal TPP-binding" evidence="3">
    <location>
        <begin position="6"/>
        <end position="92"/>
    </location>
</feature>
<dbReference type="PANTHER" id="PTHR42818">
    <property type="entry name" value="SULFOPYRUVATE DECARBOXYLASE SUBUNIT ALPHA"/>
    <property type="match status" value="1"/>
</dbReference>
<evidence type="ECO:0000256" key="1">
    <source>
        <dbReference type="ARBA" id="ARBA00022793"/>
    </source>
</evidence>
<evidence type="ECO:0000256" key="2">
    <source>
        <dbReference type="ARBA" id="ARBA00023239"/>
    </source>
</evidence>
<keyword evidence="1" id="KW-0210">Decarboxylase</keyword>
<dbReference type="GO" id="GO:0016831">
    <property type="term" value="F:carboxy-lyase activity"/>
    <property type="evidence" value="ECO:0007669"/>
    <property type="project" value="UniProtKB-KW"/>
</dbReference>
<dbReference type="Gene3D" id="3.40.50.970">
    <property type="match status" value="1"/>
</dbReference>
<evidence type="ECO:0000313" key="4">
    <source>
        <dbReference type="EMBL" id="BAL55138.1"/>
    </source>
</evidence>
<evidence type="ECO:0000259" key="3">
    <source>
        <dbReference type="Pfam" id="PF02776"/>
    </source>
</evidence>
<dbReference type="SUPFAM" id="SSF52518">
    <property type="entry name" value="Thiamin diphosphate-binding fold (THDP-binding)"/>
    <property type="match status" value="1"/>
</dbReference>
<dbReference type="AlphaFoldDB" id="H5SG52"/>
<keyword evidence="2" id="KW-0456">Lyase</keyword>
<dbReference type="InterPro" id="IPR029061">
    <property type="entry name" value="THDP-binding"/>
</dbReference>
<dbReference type="GO" id="GO:0030976">
    <property type="term" value="F:thiamine pyrophosphate binding"/>
    <property type="evidence" value="ECO:0007669"/>
    <property type="project" value="InterPro"/>
</dbReference>
<gene>
    <name evidence="4" type="ORF">HGMM_F23D12C17</name>
</gene>
<protein>
    <submittedName>
        <fullName evidence="4">Hypothetical conserved protein</fullName>
    </submittedName>
</protein>
<reference evidence="4" key="1">
    <citation type="journal article" date="2005" name="Environ. Microbiol.">
        <title>Genetic and functional properties of uncultivated thermophilic crenarchaeotes from a subsurface gold mine as revealed by analysis of genome fragments.</title>
        <authorList>
            <person name="Nunoura T."/>
            <person name="Hirayama H."/>
            <person name="Takami H."/>
            <person name="Oida H."/>
            <person name="Nishi S."/>
            <person name="Shimamura S."/>
            <person name="Suzuki Y."/>
            <person name="Inagaki F."/>
            <person name="Takai K."/>
            <person name="Nealson K.H."/>
            <person name="Horikoshi K."/>
        </authorList>
    </citation>
    <scope>NUCLEOTIDE SEQUENCE</scope>
</reference>
<sequence length="130" mass="14682">MGLYQHFKAKGYDFFVGVPCSYLADFIGELRADPEMTYIPAVREDVAVAIAVGAYMAGRKPLVYLQSSGLGHLVNPITSLLKPYGISIHLLISLRRQPFEHFEMYRIARELLELLEYDDVTLVEEPLCGE</sequence>
<name>H5SG52_9BACT</name>
<accession>H5SG52</accession>
<dbReference type="Pfam" id="PF02776">
    <property type="entry name" value="TPP_enzyme_N"/>
    <property type="match status" value="1"/>
</dbReference>
<reference evidence="4" key="2">
    <citation type="journal article" date="2012" name="PLoS ONE">
        <title>A Deeply Branching Thermophilic Bacterium with an Ancient Acetyl-CoA Pathway Dominates a Subsurface Ecosystem.</title>
        <authorList>
            <person name="Takami H."/>
            <person name="Noguchi H."/>
            <person name="Takaki Y."/>
            <person name="Uchiyama I."/>
            <person name="Toyoda A."/>
            <person name="Nishi S."/>
            <person name="Chee G.-J."/>
            <person name="Arai W."/>
            <person name="Nunoura T."/>
            <person name="Itoh T."/>
            <person name="Hattori M."/>
            <person name="Takai K."/>
        </authorList>
    </citation>
    <scope>NUCLEOTIDE SEQUENCE</scope>
</reference>
<dbReference type="PANTHER" id="PTHR42818:SF1">
    <property type="entry name" value="SULFOPYRUVATE DECARBOXYLASE"/>
    <property type="match status" value="1"/>
</dbReference>
<dbReference type="EMBL" id="AP011710">
    <property type="protein sequence ID" value="BAL55138.1"/>
    <property type="molecule type" value="Genomic_DNA"/>
</dbReference>
<dbReference type="InterPro" id="IPR012001">
    <property type="entry name" value="Thiamin_PyroP_enz_TPP-bd_dom"/>
</dbReference>